<evidence type="ECO:0000313" key="3">
    <source>
        <dbReference type="EMBL" id="KAK8404548.1"/>
    </source>
</evidence>
<proteinExistence type="predicted"/>
<dbReference type="PANTHER" id="PTHR10913">
    <property type="entry name" value="FOLLISTATIN-RELATED"/>
    <property type="match status" value="1"/>
</dbReference>
<feature type="domain" description="Kazal-like" evidence="2">
    <location>
        <begin position="13"/>
        <end position="62"/>
    </location>
</feature>
<dbReference type="InterPro" id="IPR050653">
    <property type="entry name" value="Prot_Inhib_GrowthFact_Antg"/>
</dbReference>
<dbReference type="InterPro" id="IPR002350">
    <property type="entry name" value="Kazal_dom"/>
</dbReference>
<dbReference type="Pfam" id="PF07648">
    <property type="entry name" value="Kazal_2"/>
    <property type="match status" value="2"/>
</dbReference>
<dbReference type="PANTHER" id="PTHR10913:SF79">
    <property type="entry name" value="GH09510P"/>
    <property type="match status" value="1"/>
</dbReference>
<dbReference type="Proteomes" id="UP001487740">
    <property type="component" value="Unassembled WGS sequence"/>
</dbReference>
<organism evidence="3 4">
    <name type="scientific">Scylla paramamosain</name>
    <name type="common">Mud crab</name>
    <dbReference type="NCBI Taxonomy" id="85552"/>
    <lineage>
        <taxon>Eukaryota</taxon>
        <taxon>Metazoa</taxon>
        <taxon>Ecdysozoa</taxon>
        <taxon>Arthropoda</taxon>
        <taxon>Crustacea</taxon>
        <taxon>Multicrustacea</taxon>
        <taxon>Malacostraca</taxon>
        <taxon>Eumalacostraca</taxon>
        <taxon>Eucarida</taxon>
        <taxon>Decapoda</taxon>
        <taxon>Pleocyemata</taxon>
        <taxon>Brachyura</taxon>
        <taxon>Eubrachyura</taxon>
        <taxon>Portunoidea</taxon>
        <taxon>Portunidae</taxon>
        <taxon>Portuninae</taxon>
        <taxon>Scylla</taxon>
    </lineage>
</organism>
<dbReference type="AlphaFoldDB" id="A0AAW0UWP1"/>
<dbReference type="GO" id="GO:0030154">
    <property type="term" value="P:cell differentiation"/>
    <property type="evidence" value="ECO:0007669"/>
    <property type="project" value="TreeGrafter"/>
</dbReference>
<dbReference type="SUPFAM" id="SSF100895">
    <property type="entry name" value="Kazal-type serine protease inhibitors"/>
    <property type="match status" value="2"/>
</dbReference>
<evidence type="ECO:0000256" key="1">
    <source>
        <dbReference type="ARBA" id="ARBA00023157"/>
    </source>
</evidence>
<dbReference type="EMBL" id="JARAKH010000004">
    <property type="protein sequence ID" value="KAK8404548.1"/>
    <property type="molecule type" value="Genomic_DNA"/>
</dbReference>
<dbReference type="Gene3D" id="3.30.60.30">
    <property type="match status" value="2"/>
</dbReference>
<dbReference type="InterPro" id="IPR036058">
    <property type="entry name" value="Kazal_dom_sf"/>
</dbReference>
<dbReference type="SMART" id="SM00280">
    <property type="entry name" value="KAZAL"/>
    <property type="match status" value="2"/>
</dbReference>
<accession>A0AAW0UWP1</accession>
<keyword evidence="4" id="KW-1185">Reference proteome</keyword>
<dbReference type="CDD" id="cd00104">
    <property type="entry name" value="KAZAL_FS"/>
    <property type="match status" value="2"/>
</dbReference>
<comment type="caution">
    <text evidence="3">The sequence shown here is derived from an EMBL/GenBank/DDBJ whole genome shotgun (WGS) entry which is preliminary data.</text>
</comment>
<name>A0AAW0UWP1_SCYPA</name>
<feature type="domain" description="Kazal-like" evidence="2">
    <location>
        <begin position="63"/>
        <end position="113"/>
    </location>
</feature>
<dbReference type="GO" id="GO:0005576">
    <property type="term" value="C:extracellular region"/>
    <property type="evidence" value="ECO:0007669"/>
    <property type="project" value="TreeGrafter"/>
</dbReference>
<reference evidence="3 4" key="1">
    <citation type="submission" date="2023-03" db="EMBL/GenBank/DDBJ databases">
        <title>High-quality genome of Scylla paramamosain provides insights in environmental adaptation.</title>
        <authorList>
            <person name="Zhang L."/>
        </authorList>
    </citation>
    <scope>NUCLEOTIDE SEQUENCE [LARGE SCALE GENOMIC DNA]</scope>
    <source>
        <strain evidence="3">LZ_2023a</strain>
        <tissue evidence="3">Muscle</tissue>
    </source>
</reference>
<protein>
    <recommendedName>
        <fullName evidence="2">Kazal-like domain-containing protein</fullName>
    </recommendedName>
</protein>
<evidence type="ECO:0000259" key="2">
    <source>
        <dbReference type="PROSITE" id="PS51465"/>
    </source>
</evidence>
<gene>
    <name evidence="3" type="ORF">O3P69_007658</name>
</gene>
<dbReference type="PROSITE" id="PS51465">
    <property type="entry name" value="KAZAL_2"/>
    <property type="match status" value="2"/>
</dbReference>
<sequence length="139" mass="15174">MSRFLAAVLAAGDNSGEECIEACPRELEPVCGSDGVIYSSVCHMKKENCKKDVYVLPDEHCARSRGSTCTHSCVNVQDPVCGSDGRTYLNLCMLRVETCRSGIEFAHFGVCAQDDNDAEKNDCPADCSSAPQRRPHLRL</sequence>
<keyword evidence="1" id="KW-1015">Disulfide bond</keyword>
<evidence type="ECO:0000313" key="4">
    <source>
        <dbReference type="Proteomes" id="UP001487740"/>
    </source>
</evidence>